<dbReference type="NCBIfam" id="TIGR00231">
    <property type="entry name" value="small_GTP"/>
    <property type="match status" value="1"/>
</dbReference>
<keyword evidence="1" id="KW-0547">Nucleotide-binding</keyword>
<dbReference type="PROSITE" id="PS51419">
    <property type="entry name" value="RAB"/>
    <property type="match status" value="1"/>
</dbReference>
<dbReference type="OrthoDB" id="5976022at2759"/>
<dbReference type="GO" id="GO:0005525">
    <property type="term" value="F:GTP binding"/>
    <property type="evidence" value="ECO:0007669"/>
    <property type="project" value="UniProtKB-KW"/>
</dbReference>
<dbReference type="EMBL" id="JANBUW010000107">
    <property type="protein sequence ID" value="KAJ2849099.1"/>
    <property type="molecule type" value="Genomic_DNA"/>
</dbReference>
<dbReference type="AlphaFoldDB" id="A0A9W8M0L2"/>
<proteinExistence type="predicted"/>
<dbReference type="Gene3D" id="3.40.50.300">
    <property type="entry name" value="P-loop containing nucleotide triphosphate hydrolases"/>
    <property type="match status" value="1"/>
</dbReference>
<dbReference type="Pfam" id="PF00071">
    <property type="entry name" value="Ras"/>
    <property type="match status" value="1"/>
</dbReference>
<evidence type="ECO:0000256" key="2">
    <source>
        <dbReference type="ARBA" id="ARBA00023134"/>
    </source>
</evidence>
<feature type="compositionally biased region" description="Polar residues" evidence="3">
    <location>
        <begin position="246"/>
        <end position="255"/>
    </location>
</feature>
<evidence type="ECO:0000256" key="1">
    <source>
        <dbReference type="ARBA" id="ARBA00022741"/>
    </source>
</evidence>
<organism evidence="4 5">
    <name type="scientific">Coemansia brasiliensis</name>
    <dbReference type="NCBI Taxonomy" id="2650707"/>
    <lineage>
        <taxon>Eukaryota</taxon>
        <taxon>Fungi</taxon>
        <taxon>Fungi incertae sedis</taxon>
        <taxon>Zoopagomycota</taxon>
        <taxon>Kickxellomycotina</taxon>
        <taxon>Kickxellomycetes</taxon>
        <taxon>Kickxellales</taxon>
        <taxon>Kickxellaceae</taxon>
        <taxon>Coemansia</taxon>
    </lineage>
</organism>
<keyword evidence="2" id="KW-0342">GTP-binding</keyword>
<keyword evidence="5" id="KW-1185">Reference proteome</keyword>
<dbReference type="GO" id="GO:0007165">
    <property type="term" value="P:signal transduction"/>
    <property type="evidence" value="ECO:0007669"/>
    <property type="project" value="InterPro"/>
</dbReference>
<dbReference type="SUPFAM" id="SSF52540">
    <property type="entry name" value="P-loop containing nucleoside triphosphate hydrolases"/>
    <property type="match status" value="1"/>
</dbReference>
<dbReference type="SMART" id="SM00173">
    <property type="entry name" value="RAS"/>
    <property type="match status" value="1"/>
</dbReference>
<protein>
    <submittedName>
        <fullName evidence="4">Ras- protein Rap-1A</fullName>
    </submittedName>
</protein>
<dbReference type="CDD" id="cd00876">
    <property type="entry name" value="Ras"/>
    <property type="match status" value="1"/>
</dbReference>
<feature type="compositionally biased region" description="Basic residues" evidence="3">
    <location>
        <begin position="287"/>
        <end position="317"/>
    </location>
</feature>
<dbReference type="InterPro" id="IPR020849">
    <property type="entry name" value="Small_GTPase_Ras-type"/>
</dbReference>
<dbReference type="InterPro" id="IPR027417">
    <property type="entry name" value="P-loop_NTPase"/>
</dbReference>
<dbReference type="PRINTS" id="PR00449">
    <property type="entry name" value="RASTRNSFRMNG"/>
</dbReference>
<dbReference type="GO" id="GO:0003924">
    <property type="term" value="F:GTPase activity"/>
    <property type="evidence" value="ECO:0007669"/>
    <property type="project" value="InterPro"/>
</dbReference>
<evidence type="ECO:0000256" key="3">
    <source>
        <dbReference type="SAM" id="MobiDB-lite"/>
    </source>
</evidence>
<reference evidence="4" key="1">
    <citation type="submission" date="2022-07" db="EMBL/GenBank/DDBJ databases">
        <title>Phylogenomic reconstructions and comparative analyses of Kickxellomycotina fungi.</title>
        <authorList>
            <person name="Reynolds N.K."/>
            <person name="Stajich J.E."/>
            <person name="Barry K."/>
            <person name="Grigoriev I.V."/>
            <person name="Crous P."/>
            <person name="Smith M.E."/>
        </authorList>
    </citation>
    <scope>NUCLEOTIDE SEQUENCE</scope>
    <source>
        <strain evidence="4">NRRL 1566</strain>
    </source>
</reference>
<evidence type="ECO:0000313" key="4">
    <source>
        <dbReference type="EMBL" id="KAJ2849099.1"/>
    </source>
</evidence>
<dbReference type="Proteomes" id="UP001139887">
    <property type="component" value="Unassembled WGS sequence"/>
</dbReference>
<dbReference type="PANTHER" id="PTHR24070">
    <property type="entry name" value="RAS, DI-RAS, AND RHEB FAMILY MEMBERS OF SMALL GTPASE SUPERFAMILY"/>
    <property type="match status" value="1"/>
</dbReference>
<gene>
    <name evidence="4" type="primary">RAP1A</name>
    <name evidence="4" type="ORF">IWW36_002881</name>
</gene>
<name>A0A9W8M0L2_9FUNG</name>
<evidence type="ECO:0000313" key="5">
    <source>
        <dbReference type="Proteomes" id="UP001139887"/>
    </source>
</evidence>
<dbReference type="SMART" id="SM00175">
    <property type="entry name" value="RAB"/>
    <property type="match status" value="1"/>
</dbReference>
<feature type="region of interest" description="Disordered" evidence="3">
    <location>
        <begin position="142"/>
        <end position="344"/>
    </location>
</feature>
<sequence length="344" mass="38608">MNGNYTSEYDPTIEDSYRKQTEVDGEQCIIEIIDTAGQEEYAALQDQHIRSGDCFVIVYSVADETTLSEAEKVANKVIRIKEDDSTPMVLVGNKCDLQHRKVTTRDGTNLARYIKSGFFETSARENIRVEDVFKQCVRRIKNRARAKTPQSATMGEDSRSRNSPHLKYNKGLGNTKSWISGFRANKDKHMPPITTHQSLPERYMGGPYSPITTEKRHRSNTETSSQTAKRKPSEPSTPRAKRRSTTKLSGRSQPTTPKPSAPDRESIRVVPLGHDGSRSAYGDFGNTKHRPHKRNADKRSHSSSKHPGKHTNKHGHSSRSINVNKDLPMVKSSKKKPAPACVIL</sequence>
<comment type="caution">
    <text evidence="4">The sequence shown here is derived from an EMBL/GenBank/DDBJ whole genome shotgun (WGS) entry which is preliminary data.</text>
</comment>
<accession>A0A9W8M0L2</accession>
<dbReference type="GO" id="GO:0016020">
    <property type="term" value="C:membrane"/>
    <property type="evidence" value="ECO:0007669"/>
    <property type="project" value="InterPro"/>
</dbReference>
<dbReference type="PROSITE" id="PS51421">
    <property type="entry name" value="RAS"/>
    <property type="match status" value="1"/>
</dbReference>
<dbReference type="PROSITE" id="PS51420">
    <property type="entry name" value="RHO"/>
    <property type="match status" value="1"/>
</dbReference>
<dbReference type="InterPro" id="IPR001806">
    <property type="entry name" value="Small_GTPase"/>
</dbReference>
<dbReference type="SMART" id="SM00174">
    <property type="entry name" value="RHO"/>
    <property type="match status" value="1"/>
</dbReference>
<dbReference type="InterPro" id="IPR005225">
    <property type="entry name" value="Small_GTP-bd"/>
</dbReference>